<dbReference type="PANTHER" id="PTHR45138">
    <property type="entry name" value="REGULATORY COMPONENTS OF SENSORY TRANSDUCTION SYSTEM"/>
    <property type="match status" value="1"/>
</dbReference>
<dbReference type="InterPro" id="IPR043128">
    <property type="entry name" value="Rev_trsase/Diguanyl_cyclase"/>
</dbReference>
<dbReference type="SUPFAM" id="SSF55073">
    <property type="entry name" value="Nucleotide cyclase"/>
    <property type="match status" value="1"/>
</dbReference>
<dbReference type="InterPro" id="IPR029016">
    <property type="entry name" value="GAF-like_dom_sf"/>
</dbReference>
<keyword evidence="4" id="KW-1185">Reference proteome</keyword>
<feature type="region of interest" description="Disordered" evidence="1">
    <location>
        <begin position="392"/>
        <end position="422"/>
    </location>
</feature>
<comment type="caution">
    <text evidence="3">The sequence shown here is derived from an EMBL/GenBank/DDBJ whole genome shotgun (WGS) entry which is preliminary data.</text>
</comment>
<dbReference type="Pfam" id="PF00990">
    <property type="entry name" value="GGDEF"/>
    <property type="match status" value="1"/>
</dbReference>
<dbReference type="InterPro" id="IPR000160">
    <property type="entry name" value="GGDEF_dom"/>
</dbReference>
<dbReference type="Gene3D" id="3.30.450.40">
    <property type="match status" value="1"/>
</dbReference>
<organism evidence="3 4">
    <name type="scientific">Kitasatospora paracochleata</name>
    <dbReference type="NCBI Taxonomy" id="58354"/>
    <lineage>
        <taxon>Bacteria</taxon>
        <taxon>Bacillati</taxon>
        <taxon>Actinomycetota</taxon>
        <taxon>Actinomycetes</taxon>
        <taxon>Kitasatosporales</taxon>
        <taxon>Streptomycetaceae</taxon>
        <taxon>Kitasatospora</taxon>
    </lineage>
</organism>
<dbReference type="PROSITE" id="PS50887">
    <property type="entry name" value="GGDEF"/>
    <property type="match status" value="1"/>
</dbReference>
<protein>
    <submittedName>
        <fullName evidence="3">Diguanylate cyclase (GGDEF)-like protein</fullName>
    </submittedName>
</protein>
<dbReference type="SMART" id="SM00065">
    <property type="entry name" value="GAF"/>
    <property type="match status" value="1"/>
</dbReference>
<gene>
    <name evidence="3" type="ORF">FHR36_003127</name>
</gene>
<dbReference type="Proteomes" id="UP001206483">
    <property type="component" value="Unassembled WGS sequence"/>
</dbReference>
<evidence type="ECO:0000313" key="4">
    <source>
        <dbReference type="Proteomes" id="UP001206483"/>
    </source>
</evidence>
<dbReference type="PANTHER" id="PTHR45138:SF24">
    <property type="entry name" value="DIGUANYLATE CYCLASE DGCC-RELATED"/>
    <property type="match status" value="1"/>
</dbReference>
<dbReference type="NCBIfam" id="TIGR00254">
    <property type="entry name" value="GGDEF"/>
    <property type="match status" value="1"/>
</dbReference>
<proteinExistence type="predicted"/>
<dbReference type="SMART" id="SM00267">
    <property type="entry name" value="GGDEF"/>
    <property type="match status" value="1"/>
</dbReference>
<dbReference type="InterPro" id="IPR050469">
    <property type="entry name" value="Diguanylate_Cyclase"/>
</dbReference>
<dbReference type="Pfam" id="PF01590">
    <property type="entry name" value="GAF"/>
    <property type="match status" value="1"/>
</dbReference>
<evidence type="ECO:0000313" key="3">
    <source>
        <dbReference type="EMBL" id="MCP2309994.1"/>
    </source>
</evidence>
<dbReference type="Gene3D" id="3.30.70.270">
    <property type="match status" value="1"/>
</dbReference>
<dbReference type="InterPro" id="IPR003018">
    <property type="entry name" value="GAF"/>
</dbReference>
<dbReference type="EMBL" id="JAMZDX010000003">
    <property type="protein sequence ID" value="MCP2309994.1"/>
    <property type="molecule type" value="Genomic_DNA"/>
</dbReference>
<dbReference type="SUPFAM" id="SSF55781">
    <property type="entry name" value="GAF domain-like"/>
    <property type="match status" value="1"/>
</dbReference>
<sequence length="606" mass="63135">MSEATMTEASPSATSTPDLRLQAVVELAQDMAGALTPLEAVRAAAVRATSALSATMAAVSVWDRESGRLRVLVNHGDLAAGEEELPEDESYPVADFPEIVTYLEEHWTTGRLPRAWVQTAEDGSPPAGLSHPGAGAFCRQRAAGLRRRGRECCLVAPIVLHGQAWGELYLARGAGLPVFSEDDAQYATLLAAQVSAGLAQTERVADLRRLAFTDPLTGLANRRAVDARLDSALGAHNRDGTVVSLVVCDVNGLKRVNDELGHEMGDRLLERFAHQLSLSAAKLPGSLAARLGGDEFCLLAEGQRADEVVAVAEELCARALELTDGEGVACGIASTGDSIGPVTTADRLFRLADAAQYRAKAARAAHPVVAGRNHGPGFAPDPTVLLADAADPHHRADGRRPAGPGGRGGTGDRRRFRGAAHSADPGQLLAAVLTALDQGGTQRTAHPADTLARLATVAETAARLLNAVAWWISYVPPGSRLMRTTEHAVYRMTGGPGSSRAVTQRAQIEAPDAVFDLGHYPLTRRAVHGGAFALRAGGTANDAAEEAVMVVSGYKAMVAAGGTNPAGGWLLELFADDSTLPLGQIAPALRALVAVALSGPSSPPPA</sequence>
<evidence type="ECO:0000256" key="1">
    <source>
        <dbReference type="SAM" id="MobiDB-lite"/>
    </source>
</evidence>
<evidence type="ECO:0000259" key="2">
    <source>
        <dbReference type="PROSITE" id="PS50887"/>
    </source>
</evidence>
<name>A0ABT1IY83_9ACTN</name>
<feature type="domain" description="GGDEF" evidence="2">
    <location>
        <begin position="241"/>
        <end position="380"/>
    </location>
</feature>
<reference evidence="3 4" key="1">
    <citation type="submission" date="2022-06" db="EMBL/GenBank/DDBJ databases">
        <title>Sequencing the genomes of 1000 actinobacteria strains.</title>
        <authorList>
            <person name="Klenk H.-P."/>
        </authorList>
    </citation>
    <scope>NUCLEOTIDE SEQUENCE [LARGE SCALE GENOMIC DNA]</scope>
    <source>
        <strain evidence="3 4">DSM 41656</strain>
    </source>
</reference>
<dbReference type="InterPro" id="IPR029787">
    <property type="entry name" value="Nucleotide_cyclase"/>
</dbReference>
<dbReference type="CDD" id="cd01949">
    <property type="entry name" value="GGDEF"/>
    <property type="match status" value="1"/>
</dbReference>
<accession>A0ABT1IY83</accession>